<gene>
    <name evidence="1" type="ORF">E5342_12245</name>
</gene>
<dbReference type="SUPFAM" id="SSF55729">
    <property type="entry name" value="Acyl-CoA N-acyltransferases (Nat)"/>
    <property type="match status" value="1"/>
</dbReference>
<dbReference type="EMBL" id="SRYM01000035">
    <property type="protein sequence ID" value="TGY56470.1"/>
    <property type="molecule type" value="Genomic_DNA"/>
</dbReference>
<reference evidence="1 2" key="1">
    <citation type="submission" date="2019-04" db="EMBL/GenBank/DDBJ databases">
        <title>Microbes associate with the intestines of laboratory mice.</title>
        <authorList>
            <person name="Navarre W."/>
            <person name="Wong E."/>
            <person name="Huang K."/>
            <person name="Tropini C."/>
            <person name="Ng K."/>
            <person name="Yu B."/>
        </authorList>
    </citation>
    <scope>NUCLEOTIDE SEQUENCE [LARGE SCALE GENOMIC DNA]</scope>
    <source>
        <strain evidence="1 2">NM39_I3</strain>
    </source>
</reference>
<dbReference type="Proteomes" id="UP000310032">
    <property type="component" value="Unassembled WGS sequence"/>
</dbReference>
<dbReference type="AlphaFoldDB" id="A0A4V3RPR8"/>
<sequence length="269" mass="31906">MEDSFALYKGCWLSKRPPHYSCNLPTNQCVKLLNMWGYLLRNVYSWDCGHETSFWYVIKDSFVGMEELSSKMRNQVKKSLKTYDVYRVPASEMLRVGFPIFQAAVESYRVKASPITMESFRNRIQQSEITGNVDFWCVYEKKTHKVVALAINTLHKDCCEYNTMKADPAYLRNSTYPYYGLIYEMNRYYLQELCLKYVSDGARSITEHSGIQPFLIEKFHFRKAYCQLQIVYQWWMKIAVNILFPFRKLVPVQSVKAILNMEAMRRNKY</sequence>
<accession>A0A4V3RPR8</accession>
<organism evidence="1 2">
    <name type="scientific">Parabacteroides distasonis</name>
    <dbReference type="NCBI Taxonomy" id="823"/>
    <lineage>
        <taxon>Bacteria</taxon>
        <taxon>Pseudomonadati</taxon>
        <taxon>Bacteroidota</taxon>
        <taxon>Bacteroidia</taxon>
        <taxon>Bacteroidales</taxon>
        <taxon>Tannerellaceae</taxon>
        <taxon>Parabacteroides</taxon>
    </lineage>
</organism>
<evidence type="ECO:0000313" key="1">
    <source>
        <dbReference type="EMBL" id="TGY56470.1"/>
    </source>
</evidence>
<comment type="caution">
    <text evidence="1">The sequence shown here is derived from an EMBL/GenBank/DDBJ whole genome shotgun (WGS) entry which is preliminary data.</text>
</comment>
<evidence type="ECO:0000313" key="2">
    <source>
        <dbReference type="Proteomes" id="UP000310032"/>
    </source>
</evidence>
<proteinExistence type="predicted"/>
<dbReference type="InterPro" id="IPR016181">
    <property type="entry name" value="Acyl_CoA_acyltransferase"/>
</dbReference>
<dbReference type="RefSeq" id="WP_135959475.1">
    <property type="nucleotide sequence ID" value="NZ_SRYM01000035.1"/>
</dbReference>
<protein>
    <submittedName>
        <fullName evidence="1">Uncharacterized protein</fullName>
    </submittedName>
</protein>
<name>A0A4V3RPR8_PARDI</name>